<protein>
    <recommendedName>
        <fullName evidence="3">DUF6534 domain-containing protein</fullName>
    </recommendedName>
</protein>
<dbReference type="Proteomes" id="UP000008064">
    <property type="component" value="Unassembled WGS sequence"/>
</dbReference>
<evidence type="ECO:0000256" key="2">
    <source>
        <dbReference type="SAM" id="Phobius"/>
    </source>
</evidence>
<feature type="transmembrane region" description="Helical" evidence="2">
    <location>
        <begin position="145"/>
        <end position="178"/>
    </location>
</feature>
<evidence type="ECO:0000313" key="4">
    <source>
        <dbReference type="EMBL" id="EGO19656.1"/>
    </source>
</evidence>
<name>F8PBL8_SERL9</name>
<keyword evidence="2" id="KW-1133">Transmembrane helix</keyword>
<feature type="transmembrane region" description="Helical" evidence="2">
    <location>
        <begin position="110"/>
        <end position="133"/>
    </location>
</feature>
<evidence type="ECO:0000256" key="1">
    <source>
        <dbReference type="SAM" id="MobiDB-lite"/>
    </source>
</evidence>
<gene>
    <name evidence="4" type="ORF">SERLADRAFT_418431</name>
</gene>
<feature type="compositionally biased region" description="Basic and acidic residues" evidence="1">
    <location>
        <begin position="335"/>
        <end position="353"/>
    </location>
</feature>
<feature type="domain" description="DUF6534" evidence="3">
    <location>
        <begin position="199"/>
        <end position="285"/>
    </location>
</feature>
<keyword evidence="2" id="KW-0812">Transmembrane</keyword>
<dbReference type="Pfam" id="PF20152">
    <property type="entry name" value="DUF6534"/>
    <property type="match status" value="1"/>
</dbReference>
<sequence length="381" mass="42075">MDVSGVALLCTNNFSAIEPEIDNLSQPSNLWYFYTSAYTTVYIRDTSQSSPTPDTFVVGNLRPPIQSGGTNWAGVRASAMGSAFFFLESLSFRVVYPFSCGGYSPTVEPVWSFVGLSALTGLMGLVSSMVHGFFCWRLWVISKSLIVPCVVMTISLLQCIMVIYEAIGSAIVGVIYSLPTDSLGGTPTAWGSYLWLGGSLVCDVIITVQTTRLLFRNKSASEFKKTKSLLTKLIKLTIETGMVTSVATLVELIMAVKLSAYYHFLIFYSLSKLYANCMMATLNARLVLSRDTDQLQVSTTIFEAPHRNGALSSSLRFRQECQECRRRIANPVADDEPKHFSESEDNGSRDHETLPTFTRSTFRISEVTIIEPLPSESSTED</sequence>
<evidence type="ECO:0000259" key="3">
    <source>
        <dbReference type="Pfam" id="PF20152"/>
    </source>
</evidence>
<dbReference type="KEGG" id="sla:SERLADRAFT_418431"/>
<feature type="transmembrane region" description="Helical" evidence="2">
    <location>
        <begin position="236"/>
        <end position="255"/>
    </location>
</feature>
<dbReference type="PANTHER" id="PTHR40465:SF1">
    <property type="entry name" value="DUF6534 DOMAIN-CONTAINING PROTEIN"/>
    <property type="match status" value="1"/>
</dbReference>
<dbReference type="HOGENOM" id="CLU_046025_9_0_1"/>
<dbReference type="AlphaFoldDB" id="F8PBL8"/>
<dbReference type="GeneID" id="18813701"/>
<feature type="region of interest" description="Disordered" evidence="1">
    <location>
        <begin position="332"/>
        <end position="359"/>
    </location>
</feature>
<accession>F8PBL8</accession>
<keyword evidence="2" id="KW-0472">Membrane</keyword>
<proteinExistence type="predicted"/>
<dbReference type="PANTHER" id="PTHR40465">
    <property type="entry name" value="CHROMOSOME 1, WHOLE GENOME SHOTGUN SEQUENCE"/>
    <property type="match status" value="1"/>
</dbReference>
<feature type="transmembrane region" description="Helical" evidence="2">
    <location>
        <begin position="190"/>
        <end position="215"/>
    </location>
</feature>
<dbReference type="RefSeq" id="XP_007323789.1">
    <property type="nucleotide sequence ID" value="XM_007323727.1"/>
</dbReference>
<organism>
    <name type="scientific">Serpula lacrymans var. lacrymans (strain S7.9)</name>
    <name type="common">Dry rot fungus</name>
    <dbReference type="NCBI Taxonomy" id="578457"/>
    <lineage>
        <taxon>Eukaryota</taxon>
        <taxon>Fungi</taxon>
        <taxon>Dikarya</taxon>
        <taxon>Basidiomycota</taxon>
        <taxon>Agaricomycotina</taxon>
        <taxon>Agaricomycetes</taxon>
        <taxon>Agaricomycetidae</taxon>
        <taxon>Boletales</taxon>
        <taxon>Coniophorineae</taxon>
        <taxon>Serpulaceae</taxon>
        <taxon>Serpula</taxon>
    </lineage>
</organism>
<dbReference type="EMBL" id="GL945443">
    <property type="protein sequence ID" value="EGO19656.1"/>
    <property type="molecule type" value="Genomic_DNA"/>
</dbReference>
<dbReference type="OrthoDB" id="2681808at2759"/>
<feature type="transmembrane region" description="Helical" evidence="2">
    <location>
        <begin position="261"/>
        <end position="282"/>
    </location>
</feature>
<dbReference type="InterPro" id="IPR045339">
    <property type="entry name" value="DUF6534"/>
</dbReference>
<reference evidence="4" key="1">
    <citation type="submission" date="2011-04" db="EMBL/GenBank/DDBJ databases">
        <title>Evolution of plant cell wall degrading machinery underlies the functional diversity of forest fungi.</title>
        <authorList>
            <consortium name="US DOE Joint Genome Institute (JGI-PGF)"/>
            <person name="Eastwood D.C."/>
            <person name="Floudas D."/>
            <person name="Binder M."/>
            <person name="Majcherczyk A."/>
            <person name="Schneider P."/>
            <person name="Aerts A."/>
            <person name="Asiegbu F.O."/>
            <person name="Baker S.E."/>
            <person name="Barry K."/>
            <person name="Bendiksby M."/>
            <person name="Blumentritt M."/>
            <person name="Coutinho P.M."/>
            <person name="Cullen D."/>
            <person name="Cullen D."/>
            <person name="Gathman A."/>
            <person name="Goodell B."/>
            <person name="Henrissat B."/>
            <person name="Ihrmark K."/>
            <person name="Kauserud H."/>
            <person name="Kohler A."/>
            <person name="LaButti K."/>
            <person name="Lapidus A."/>
            <person name="Lavin J.L."/>
            <person name="Lee Y.-H."/>
            <person name="Lindquist E."/>
            <person name="Lilly W."/>
            <person name="Lucas S."/>
            <person name="Morin E."/>
            <person name="Murat C."/>
            <person name="Oguiza J.A."/>
            <person name="Park J."/>
            <person name="Pisabarro A.G."/>
            <person name="Riley R."/>
            <person name="Rosling A."/>
            <person name="Salamov A."/>
            <person name="Schmidt O."/>
            <person name="Schmutz J."/>
            <person name="Skrede I."/>
            <person name="Stenlid J."/>
            <person name="Wiebenga A."/>
            <person name="Xie X."/>
            <person name="Kues U."/>
            <person name="Hibbett D.S."/>
            <person name="Hoffmeister D."/>
            <person name="Hogberg N."/>
            <person name="Martin F."/>
            <person name="Grigoriev I.V."/>
            <person name="Watkinson S.C."/>
        </authorList>
    </citation>
    <scope>NUCLEOTIDE SEQUENCE</scope>
    <source>
        <strain evidence="4">S7.9</strain>
    </source>
</reference>